<dbReference type="InterPro" id="IPR058667">
    <property type="entry name" value="DUF6242_C"/>
</dbReference>
<keyword evidence="3" id="KW-1185">Reference proteome</keyword>
<dbReference type="Proteomes" id="UP000249134">
    <property type="component" value="Chromosome 1"/>
</dbReference>
<dbReference type="AlphaFoldDB" id="A0A2X4WFM4"/>
<dbReference type="STRING" id="1348624.GCA_001591545_01315"/>
<dbReference type="RefSeq" id="WP_066138617.1">
    <property type="nucleotide sequence ID" value="NZ_CBCSGM010000001.1"/>
</dbReference>
<protein>
    <submittedName>
        <fullName evidence="2">Glycosyl hydrolase family protein</fullName>
    </submittedName>
</protein>
<evidence type="ECO:0000259" key="1">
    <source>
        <dbReference type="Pfam" id="PF25852"/>
    </source>
</evidence>
<organism evidence="2 3">
    <name type="scientific">Lederbergia lenta</name>
    <name type="common">Bacillus lentus</name>
    <dbReference type="NCBI Taxonomy" id="1467"/>
    <lineage>
        <taxon>Bacteria</taxon>
        <taxon>Bacillati</taxon>
        <taxon>Bacillota</taxon>
        <taxon>Bacilli</taxon>
        <taxon>Bacillales</taxon>
        <taxon>Bacillaceae</taxon>
        <taxon>Lederbergia</taxon>
    </lineage>
</organism>
<evidence type="ECO:0000313" key="2">
    <source>
        <dbReference type="EMBL" id="SQI58708.1"/>
    </source>
</evidence>
<dbReference type="Pfam" id="PF25852">
    <property type="entry name" value="DUF6242_C"/>
    <property type="match status" value="1"/>
</dbReference>
<sequence length="312" mass="35193">MKNTLLSLSGVIVIALIIATVIYERSSNEVTYPHLVQLNNVLDKQKSQNEPERPQSEQLHPINMNDTISYTLQNNELNITYNKGKDWIKAPITKDQLFAGEYNGDKQELIENSYILTEDRAAFLYLNEERILLTYSLDQGNTWEEAVVTEPFPSMRFRKVDFLTDHFGYAIITGDRTMSQESSHVFLTQDGGLSWNETNTSGVTRLISDGGFLDESTGFLSFGTINPEKPDLYVTQDAGSTWSEATIILPENYNEIFVSAEIPEKEGNHLAILVNQGPNGDYEGGKVKGKFISKDNGTTWEFLKEVQPNETE</sequence>
<proteinExistence type="predicted"/>
<keyword evidence="2" id="KW-0378">Hydrolase</keyword>
<reference evidence="2 3" key="1">
    <citation type="submission" date="2018-06" db="EMBL/GenBank/DDBJ databases">
        <authorList>
            <consortium name="Pathogen Informatics"/>
            <person name="Doyle S."/>
        </authorList>
    </citation>
    <scope>NUCLEOTIDE SEQUENCE [LARGE SCALE GENOMIC DNA]</scope>
    <source>
        <strain evidence="2 3">NCTC4824</strain>
    </source>
</reference>
<accession>A0A2X4WFM4</accession>
<dbReference type="CDD" id="cd15482">
    <property type="entry name" value="Sialidase_non-viral"/>
    <property type="match status" value="1"/>
</dbReference>
<dbReference type="InterPro" id="IPR036278">
    <property type="entry name" value="Sialidase_sf"/>
</dbReference>
<dbReference type="InterPro" id="IPR015943">
    <property type="entry name" value="WD40/YVTN_repeat-like_dom_sf"/>
</dbReference>
<evidence type="ECO:0000313" key="3">
    <source>
        <dbReference type="Proteomes" id="UP000249134"/>
    </source>
</evidence>
<gene>
    <name evidence="2" type="ORF">NCTC4824_02262</name>
</gene>
<name>A0A2X4WFM4_LEDLE</name>
<dbReference type="KEGG" id="blen:NCTC4824_02262"/>
<dbReference type="Gene3D" id="2.130.10.10">
    <property type="entry name" value="YVTN repeat-like/Quinoprotein amine dehydrogenase"/>
    <property type="match status" value="1"/>
</dbReference>
<dbReference type="GO" id="GO:0016787">
    <property type="term" value="F:hydrolase activity"/>
    <property type="evidence" value="ECO:0007669"/>
    <property type="project" value="UniProtKB-KW"/>
</dbReference>
<dbReference type="SUPFAM" id="SSF50939">
    <property type="entry name" value="Sialidases"/>
    <property type="match status" value="1"/>
</dbReference>
<feature type="domain" description="DUF6242" evidence="1">
    <location>
        <begin position="55"/>
        <end position="253"/>
    </location>
</feature>
<dbReference type="EMBL" id="LS483476">
    <property type="protein sequence ID" value="SQI58708.1"/>
    <property type="molecule type" value="Genomic_DNA"/>
</dbReference>